<dbReference type="InterPro" id="IPR018247">
    <property type="entry name" value="EF_Hand_1_Ca_BS"/>
</dbReference>
<dbReference type="PROSITE" id="PS00018">
    <property type="entry name" value="EF_HAND_1"/>
    <property type="match status" value="1"/>
</dbReference>
<dbReference type="EC" id="1.1.5.-" evidence="3"/>
<feature type="signal peptide" evidence="1">
    <location>
        <begin position="1"/>
        <end position="19"/>
    </location>
</feature>
<dbReference type="RefSeq" id="WP_146571684.1">
    <property type="nucleotide sequence ID" value="NZ_SJPH01000002.1"/>
</dbReference>
<reference evidence="3 4" key="1">
    <citation type="submission" date="2019-02" db="EMBL/GenBank/DDBJ databases">
        <title>Deep-cultivation of Planctomycetes and their phenomic and genomic characterization uncovers novel biology.</title>
        <authorList>
            <person name="Wiegand S."/>
            <person name="Jogler M."/>
            <person name="Boedeker C."/>
            <person name="Pinto D."/>
            <person name="Vollmers J."/>
            <person name="Rivas-Marin E."/>
            <person name="Kohn T."/>
            <person name="Peeters S.H."/>
            <person name="Heuer A."/>
            <person name="Rast P."/>
            <person name="Oberbeckmann S."/>
            <person name="Bunk B."/>
            <person name="Jeske O."/>
            <person name="Meyerdierks A."/>
            <person name="Storesund J.E."/>
            <person name="Kallscheuer N."/>
            <person name="Luecker S."/>
            <person name="Lage O.M."/>
            <person name="Pohl T."/>
            <person name="Merkel B.J."/>
            <person name="Hornburger P."/>
            <person name="Mueller R.-W."/>
            <person name="Bruemmer F."/>
            <person name="Labrenz M."/>
            <person name="Spormann A.M."/>
            <person name="Op Den Camp H."/>
            <person name="Overmann J."/>
            <person name="Amann R."/>
            <person name="Jetten M.S.M."/>
            <person name="Mascher T."/>
            <person name="Medema M.H."/>
            <person name="Devos D.P."/>
            <person name="Kaster A.-K."/>
            <person name="Ovreas L."/>
            <person name="Rohde M."/>
            <person name="Galperin M.Y."/>
            <person name="Jogler C."/>
        </authorList>
    </citation>
    <scope>NUCLEOTIDE SEQUENCE [LARGE SCALE GENOMIC DNA]</scope>
    <source>
        <strain evidence="3 4">Pla111</strain>
    </source>
</reference>
<dbReference type="OrthoDB" id="9770043at2"/>
<dbReference type="InterPro" id="IPR012938">
    <property type="entry name" value="Glc/Sorbosone_DH"/>
</dbReference>
<feature type="chain" id="PRO_5022975698" evidence="1">
    <location>
        <begin position="20"/>
        <end position="566"/>
    </location>
</feature>
<comment type="caution">
    <text evidence="3">The sequence shown here is derived from an EMBL/GenBank/DDBJ whole genome shotgun (WGS) entry which is preliminary data.</text>
</comment>
<evidence type="ECO:0000256" key="1">
    <source>
        <dbReference type="SAM" id="SignalP"/>
    </source>
</evidence>
<keyword evidence="1" id="KW-0732">Signal</keyword>
<sequence length="566" mass="60381" precursor="true">MRYLTLSLVALLNVLTACANPITGTIPTSSWSVEIEDVVTIPDSLGQKPRLEDLVFGGAPGLAYVLDQSGPIYTFDPASPNPTPALFFNLYSVVNNANLGPQTGLRGMAFHPDFNTPGAAGYRTFYTSHSRNAFSAAPAGQIAPKFFNSPPNLNHDSALGEWRVDAAGAVIPGSYRELIRVGQPFDDHNIGQIGFNPNAQPGDADYGNLYVALGDGGGVGDPNGLAQNLSTSASGSSGKGFPHGSILRINPIAAGSDPFQIPADNPFVGQPSTIQEVWAYGLRNPHKFVWDTAAEHKMLISDIGQGKVEEINLGAAGANYGWDLREGTFTFISNGAVGALPGSHPTDPYTYPVAQYDHDLDNNGFNDHLFAVVGGPVYRGDAIPELRGRYFFGDFSEESVLWSVNIDELVQRDDFTNLASLEGGHLAPFEQVRLTRNGTPTTLLDLIRSGSGNPGLNRTDIRLEEGPDGELYVLNKRDGVIRRFASTTGLLAGDFNQDGQVDAADYTVWRDLLGVRYEQRDYDVWAAAYGQSLPGLSATVPEPSAGVIGLLGCAVAAGFRRTASAG</sequence>
<organism evidence="3 4">
    <name type="scientific">Botrimarina hoheduenensis</name>
    <dbReference type="NCBI Taxonomy" id="2528000"/>
    <lineage>
        <taxon>Bacteria</taxon>
        <taxon>Pseudomonadati</taxon>
        <taxon>Planctomycetota</taxon>
        <taxon>Planctomycetia</taxon>
        <taxon>Pirellulales</taxon>
        <taxon>Lacipirellulaceae</taxon>
        <taxon>Botrimarina</taxon>
    </lineage>
</organism>
<evidence type="ECO:0000259" key="2">
    <source>
        <dbReference type="Pfam" id="PF07995"/>
    </source>
</evidence>
<dbReference type="PANTHER" id="PTHR19328:SF13">
    <property type="entry name" value="HIPL1 PROTEIN"/>
    <property type="match status" value="1"/>
</dbReference>
<dbReference type="GO" id="GO:0016491">
    <property type="term" value="F:oxidoreductase activity"/>
    <property type="evidence" value="ECO:0007669"/>
    <property type="project" value="UniProtKB-KW"/>
</dbReference>
<protein>
    <submittedName>
        <fullName evidence="3">Soluble aldose sugar dehydrogenase YliI</fullName>
        <ecNumber evidence="3">1.1.5.-</ecNumber>
    </submittedName>
</protein>
<dbReference type="AlphaFoldDB" id="A0A5C5W9Q5"/>
<dbReference type="EMBL" id="SJPH01000002">
    <property type="protein sequence ID" value="TWT47227.1"/>
    <property type="molecule type" value="Genomic_DNA"/>
</dbReference>
<dbReference type="InterPro" id="IPR011041">
    <property type="entry name" value="Quinoprot_gluc/sorb_DH_b-prop"/>
</dbReference>
<evidence type="ECO:0000313" key="3">
    <source>
        <dbReference type="EMBL" id="TWT47227.1"/>
    </source>
</evidence>
<dbReference type="Pfam" id="PF07995">
    <property type="entry name" value="GSDH"/>
    <property type="match status" value="1"/>
</dbReference>
<gene>
    <name evidence="3" type="primary">yliI</name>
    <name evidence="3" type="ORF">Pla111_08390</name>
</gene>
<keyword evidence="4" id="KW-1185">Reference proteome</keyword>
<dbReference type="InterPro" id="IPR011042">
    <property type="entry name" value="6-blade_b-propeller_TolB-like"/>
</dbReference>
<proteinExistence type="predicted"/>
<evidence type="ECO:0000313" key="4">
    <source>
        <dbReference type="Proteomes" id="UP000318995"/>
    </source>
</evidence>
<name>A0A5C5W9Q5_9BACT</name>
<dbReference type="Proteomes" id="UP000318995">
    <property type="component" value="Unassembled WGS sequence"/>
</dbReference>
<accession>A0A5C5W9Q5</accession>
<feature type="domain" description="Glucose/Sorbosone dehydrogenase" evidence="2">
    <location>
        <begin position="97"/>
        <end position="407"/>
    </location>
</feature>
<keyword evidence="3" id="KW-0560">Oxidoreductase</keyword>
<dbReference type="Gene3D" id="2.120.10.30">
    <property type="entry name" value="TolB, C-terminal domain"/>
    <property type="match status" value="1"/>
</dbReference>
<dbReference type="SUPFAM" id="SSF50952">
    <property type="entry name" value="Soluble quinoprotein glucose dehydrogenase"/>
    <property type="match status" value="1"/>
</dbReference>
<dbReference type="PROSITE" id="PS51257">
    <property type="entry name" value="PROKAR_LIPOPROTEIN"/>
    <property type="match status" value="1"/>
</dbReference>
<dbReference type="PANTHER" id="PTHR19328">
    <property type="entry name" value="HEDGEHOG-INTERACTING PROTEIN"/>
    <property type="match status" value="1"/>
</dbReference>